<name>A0A6J1C7T1_MOMCH</name>
<reference evidence="3" key="1">
    <citation type="submission" date="2025-08" db="UniProtKB">
        <authorList>
            <consortium name="RefSeq"/>
        </authorList>
    </citation>
    <scope>IDENTIFICATION</scope>
    <source>
        <strain evidence="3">OHB3-1</strain>
    </source>
</reference>
<sequence length="153" mass="15798">MGLRSVLLVLVMAAAVGAPLMVEAQLGIIGSLLGLIRIQGTVFCTANGNIGINGTATPVFPNAAVQMECGDGNVVSSVTTNNMGIFSILLDPLQFILSSVLNNCNVVVKTPLSNCNASLPSTGSLLSRLQFVSKKLQGLLSIVNLVPSGFQLL</sequence>
<dbReference type="OrthoDB" id="905355at2759"/>
<proteinExistence type="predicted"/>
<evidence type="ECO:0000256" key="1">
    <source>
        <dbReference type="SAM" id="SignalP"/>
    </source>
</evidence>
<feature type="signal peptide" evidence="1">
    <location>
        <begin position="1"/>
        <end position="17"/>
    </location>
</feature>
<evidence type="ECO:0000313" key="2">
    <source>
        <dbReference type="Proteomes" id="UP000504603"/>
    </source>
</evidence>
<dbReference type="Proteomes" id="UP000504603">
    <property type="component" value="Unplaced"/>
</dbReference>
<dbReference type="GeneID" id="111009161"/>
<dbReference type="PANTHER" id="PTHR34458:SF5">
    <property type="entry name" value="POLLEN OLE E 1 ALLERGEN AND EXTENSIN FAMILY PROTEIN"/>
    <property type="match status" value="1"/>
</dbReference>
<organism evidence="2 3">
    <name type="scientific">Momordica charantia</name>
    <name type="common">Bitter gourd</name>
    <name type="synonym">Balsam pear</name>
    <dbReference type="NCBI Taxonomy" id="3673"/>
    <lineage>
        <taxon>Eukaryota</taxon>
        <taxon>Viridiplantae</taxon>
        <taxon>Streptophyta</taxon>
        <taxon>Embryophyta</taxon>
        <taxon>Tracheophyta</taxon>
        <taxon>Spermatophyta</taxon>
        <taxon>Magnoliopsida</taxon>
        <taxon>eudicotyledons</taxon>
        <taxon>Gunneridae</taxon>
        <taxon>Pentapetalae</taxon>
        <taxon>rosids</taxon>
        <taxon>fabids</taxon>
        <taxon>Cucurbitales</taxon>
        <taxon>Cucurbitaceae</taxon>
        <taxon>Momordiceae</taxon>
        <taxon>Momordica</taxon>
    </lineage>
</organism>
<accession>A0A6J1C7T1</accession>
<keyword evidence="1" id="KW-0732">Signal</keyword>
<dbReference type="RefSeq" id="XP_022137816.1">
    <property type="nucleotide sequence ID" value="XM_022282124.1"/>
</dbReference>
<dbReference type="KEGG" id="mcha:111009161"/>
<protein>
    <submittedName>
        <fullName evidence="3">Phylloplanin-like</fullName>
    </submittedName>
</protein>
<feature type="chain" id="PRO_5026727104" evidence="1">
    <location>
        <begin position="18"/>
        <end position="153"/>
    </location>
</feature>
<gene>
    <name evidence="3" type="primary">LOC111009161</name>
</gene>
<dbReference type="PANTHER" id="PTHR34458">
    <property type="entry name" value="POLLEN OLE E 1 ALLERGEN AND EXTENSIN FAMILY PROTEIN-RELATED"/>
    <property type="match status" value="1"/>
</dbReference>
<dbReference type="Pfam" id="PF01190">
    <property type="entry name" value="Pollen_Ole_e_1"/>
    <property type="match status" value="1"/>
</dbReference>
<evidence type="ECO:0000313" key="3">
    <source>
        <dbReference type="RefSeq" id="XP_022137816.1"/>
    </source>
</evidence>
<dbReference type="AlphaFoldDB" id="A0A6J1C7T1"/>
<keyword evidence="2" id="KW-1185">Reference proteome</keyword>
<dbReference type="InterPro" id="IPR040404">
    <property type="entry name" value="Phylloplanin-like"/>
</dbReference>